<keyword evidence="1" id="KW-0472">Membrane</keyword>
<evidence type="ECO:0000313" key="2">
    <source>
        <dbReference type="EMBL" id="MFB9211400.1"/>
    </source>
</evidence>
<sequence>MENISANNPINFFSKYRQYISLILIPIFLNLIIIGCSYYKVTQVSSGPEVISQAQKQHKYFIIHQDNNSWHLKNIKLNEDTKELEGKIESLPPEHQSYKKTNPNKVNRYRVANEKPIYEVHIYVSDYEEGENSKVKVPLSSIRKIEVYDKAVGATVSSYVFTTLGVIAGVFIIILIFVALTKSSCPFIYTYDGEGYNFMGEMYGGAIFSSLERDDYMLLPDLDSYNGKYQLKIANELLERQYTNLSELMLVEHPENTQVLADKNGQIFTLNSTFLPTKAVSPNHTSYFNSISKKDSSFYLFDEENAINKNLSNLTLTFKKPKTEKNGKLILNAKNSLWLDFIFGKFNEQFGTYYPRFAEKQKNVPANKNLRWSLNQGIPLSVYIETEKGWEFVDYFNVVGPLASRDMIMDIDLSKVEGEEVKLKLECGFMFWEVDYIAMDYSENSPVDVSYLSPELAIDENGDDVSDLLTYSDEKYLVQPEVGNRVIVTYPTIPVDKNKKQTLFLHSKGYYEYIRDYKNKPNIIHLYSFKKKGAFPSFSKQYLYNFVNREIFFIQTLNQGDEN</sequence>
<feature type="transmembrane region" description="Helical" evidence="1">
    <location>
        <begin position="20"/>
        <end position="39"/>
    </location>
</feature>
<dbReference type="Proteomes" id="UP001589654">
    <property type="component" value="Unassembled WGS sequence"/>
</dbReference>
<keyword evidence="1" id="KW-0812">Transmembrane</keyword>
<evidence type="ECO:0000256" key="1">
    <source>
        <dbReference type="SAM" id="Phobius"/>
    </source>
</evidence>
<gene>
    <name evidence="2" type="ORF">ACFFUR_06260</name>
</gene>
<keyword evidence="3" id="KW-1185">Reference proteome</keyword>
<keyword evidence="1" id="KW-1133">Transmembrane helix</keyword>
<proteinExistence type="predicted"/>
<feature type="transmembrane region" description="Helical" evidence="1">
    <location>
        <begin position="159"/>
        <end position="180"/>
    </location>
</feature>
<protein>
    <submittedName>
        <fullName evidence="2">Uncharacterized protein</fullName>
    </submittedName>
</protein>
<accession>A0ABV5J5G4</accession>
<evidence type="ECO:0000313" key="3">
    <source>
        <dbReference type="Proteomes" id="UP001589654"/>
    </source>
</evidence>
<dbReference type="EMBL" id="JBHMEW010000048">
    <property type="protein sequence ID" value="MFB9211400.1"/>
    <property type="molecule type" value="Genomic_DNA"/>
</dbReference>
<organism evidence="2 3">
    <name type="scientific">Echinicola jeungdonensis</name>
    <dbReference type="NCBI Taxonomy" id="709343"/>
    <lineage>
        <taxon>Bacteria</taxon>
        <taxon>Pseudomonadati</taxon>
        <taxon>Bacteroidota</taxon>
        <taxon>Cytophagia</taxon>
        <taxon>Cytophagales</taxon>
        <taxon>Cyclobacteriaceae</taxon>
        <taxon>Echinicola</taxon>
    </lineage>
</organism>
<dbReference type="RefSeq" id="WP_290246638.1">
    <property type="nucleotide sequence ID" value="NZ_JAUFQT010000001.1"/>
</dbReference>
<comment type="caution">
    <text evidence="2">The sequence shown here is derived from an EMBL/GenBank/DDBJ whole genome shotgun (WGS) entry which is preliminary data.</text>
</comment>
<reference evidence="2 3" key="1">
    <citation type="submission" date="2024-09" db="EMBL/GenBank/DDBJ databases">
        <authorList>
            <person name="Sun Q."/>
            <person name="Mori K."/>
        </authorList>
    </citation>
    <scope>NUCLEOTIDE SEQUENCE [LARGE SCALE GENOMIC DNA]</scope>
    <source>
        <strain evidence="2 3">CECT 7682</strain>
    </source>
</reference>
<name>A0ABV5J5G4_9BACT</name>